<feature type="compositionally biased region" description="Basic and acidic residues" evidence="1">
    <location>
        <begin position="35"/>
        <end position="45"/>
    </location>
</feature>
<evidence type="ECO:0000256" key="1">
    <source>
        <dbReference type="SAM" id="MobiDB-lite"/>
    </source>
</evidence>
<dbReference type="EnsemblMetazoa" id="AQUA014488-RA">
    <property type="protein sequence ID" value="AQUA014488-PA"/>
    <property type="gene ID" value="AQUA014488"/>
</dbReference>
<reference evidence="2" key="1">
    <citation type="submission" date="2020-05" db="UniProtKB">
        <authorList>
            <consortium name="EnsemblMetazoa"/>
        </authorList>
    </citation>
    <scope>IDENTIFICATION</scope>
    <source>
        <strain evidence="2">SANGQUA</strain>
    </source>
</reference>
<keyword evidence="3" id="KW-1185">Reference proteome</keyword>
<dbReference type="Proteomes" id="UP000076407">
    <property type="component" value="Unassembled WGS sequence"/>
</dbReference>
<organism evidence="2 3">
    <name type="scientific">Anopheles quadriannulatus</name>
    <name type="common">Mosquito</name>
    <dbReference type="NCBI Taxonomy" id="34691"/>
    <lineage>
        <taxon>Eukaryota</taxon>
        <taxon>Metazoa</taxon>
        <taxon>Ecdysozoa</taxon>
        <taxon>Arthropoda</taxon>
        <taxon>Hexapoda</taxon>
        <taxon>Insecta</taxon>
        <taxon>Pterygota</taxon>
        <taxon>Neoptera</taxon>
        <taxon>Endopterygota</taxon>
        <taxon>Diptera</taxon>
        <taxon>Nematocera</taxon>
        <taxon>Culicoidea</taxon>
        <taxon>Culicidae</taxon>
        <taxon>Anophelinae</taxon>
        <taxon>Anopheles</taxon>
    </lineage>
</organism>
<feature type="compositionally biased region" description="Basic residues" evidence="1">
    <location>
        <begin position="46"/>
        <end position="55"/>
    </location>
</feature>
<protein>
    <submittedName>
        <fullName evidence="2">Uncharacterized protein</fullName>
    </submittedName>
</protein>
<dbReference type="VEuPathDB" id="VectorBase:AQUA014488"/>
<evidence type="ECO:0000313" key="3">
    <source>
        <dbReference type="Proteomes" id="UP000076407"/>
    </source>
</evidence>
<dbReference type="AlphaFoldDB" id="A0A182XRL5"/>
<name>A0A182XRL5_ANOQN</name>
<evidence type="ECO:0000313" key="2">
    <source>
        <dbReference type="EnsemblMetazoa" id="AQUA014488-PA"/>
    </source>
</evidence>
<proteinExistence type="predicted"/>
<accession>A0A182XRL5</accession>
<feature type="region of interest" description="Disordered" evidence="1">
    <location>
        <begin position="35"/>
        <end position="55"/>
    </location>
</feature>
<sequence length="102" mass="12089">FFYFNSRARYLIPFHCGEKDFRFSITFLRCLKDARSHTQGDTPERKVRKPSRAPRFRRSYTASAALHDALQWMFPLPLWEGEGKLSLGGMSTLFLYFLFHFT</sequence>